<protein>
    <recommendedName>
        <fullName evidence="4">Encoded protein</fullName>
    </recommendedName>
</protein>
<evidence type="ECO:0000313" key="3">
    <source>
        <dbReference type="Proteomes" id="UP000815325"/>
    </source>
</evidence>
<proteinExistence type="predicted"/>
<dbReference type="EMBL" id="MU069622">
    <property type="protein sequence ID" value="KAF5837273.1"/>
    <property type="molecule type" value="Genomic_DNA"/>
</dbReference>
<feature type="region of interest" description="Disordered" evidence="1">
    <location>
        <begin position="1"/>
        <end position="88"/>
    </location>
</feature>
<organism evidence="2 3">
    <name type="scientific">Dunaliella salina</name>
    <name type="common">Green alga</name>
    <name type="synonym">Protococcus salinus</name>
    <dbReference type="NCBI Taxonomy" id="3046"/>
    <lineage>
        <taxon>Eukaryota</taxon>
        <taxon>Viridiplantae</taxon>
        <taxon>Chlorophyta</taxon>
        <taxon>core chlorophytes</taxon>
        <taxon>Chlorophyceae</taxon>
        <taxon>CS clade</taxon>
        <taxon>Chlamydomonadales</taxon>
        <taxon>Dunaliellaceae</taxon>
        <taxon>Dunaliella</taxon>
    </lineage>
</organism>
<evidence type="ECO:0008006" key="4">
    <source>
        <dbReference type="Google" id="ProtNLM"/>
    </source>
</evidence>
<keyword evidence="3" id="KW-1185">Reference proteome</keyword>
<comment type="caution">
    <text evidence="2">The sequence shown here is derived from an EMBL/GenBank/DDBJ whole genome shotgun (WGS) entry which is preliminary data.</text>
</comment>
<feature type="compositionally biased region" description="Basic and acidic residues" evidence="1">
    <location>
        <begin position="56"/>
        <end position="66"/>
    </location>
</feature>
<gene>
    <name evidence="2" type="ORF">DUNSADRAFT_4600</name>
</gene>
<dbReference type="Proteomes" id="UP000815325">
    <property type="component" value="Unassembled WGS sequence"/>
</dbReference>
<sequence>MLAPEPLLPKDLRTPVIPPTQPLFGAPTPGAPSRPLRGPLLPPLNRTTTTTSSSHYQREGQLERSSYHHHTERRTLFGAPEEVRTAAH</sequence>
<name>A0ABQ7GRR5_DUNSA</name>
<accession>A0ABQ7GRR5</accession>
<evidence type="ECO:0000256" key="1">
    <source>
        <dbReference type="SAM" id="MobiDB-lite"/>
    </source>
</evidence>
<evidence type="ECO:0000313" key="2">
    <source>
        <dbReference type="EMBL" id="KAF5837273.1"/>
    </source>
</evidence>
<feature type="compositionally biased region" description="Low complexity" evidence="1">
    <location>
        <begin position="33"/>
        <end position="54"/>
    </location>
</feature>
<reference evidence="2" key="1">
    <citation type="submission" date="2017-08" db="EMBL/GenBank/DDBJ databases">
        <authorList>
            <person name="Polle J.E."/>
            <person name="Barry K."/>
            <person name="Cushman J."/>
            <person name="Schmutz J."/>
            <person name="Tran D."/>
            <person name="Hathwaick L.T."/>
            <person name="Yim W.C."/>
            <person name="Jenkins J."/>
            <person name="Mckie-Krisberg Z.M."/>
            <person name="Prochnik S."/>
            <person name="Lindquist E."/>
            <person name="Dockter R.B."/>
            <person name="Adam C."/>
            <person name="Molina H."/>
            <person name="Bunkerborg J."/>
            <person name="Jin E."/>
            <person name="Buchheim M."/>
            <person name="Magnuson J."/>
        </authorList>
    </citation>
    <scope>NUCLEOTIDE SEQUENCE</scope>
    <source>
        <strain evidence="2">CCAP 19/18</strain>
    </source>
</reference>